<keyword evidence="6" id="KW-1185">Reference proteome</keyword>
<dbReference type="GO" id="GO:0006952">
    <property type="term" value="P:defense response"/>
    <property type="evidence" value="ECO:0007669"/>
    <property type="project" value="UniProtKB-KW"/>
</dbReference>
<name>A0ABD2XV06_9GENT</name>
<dbReference type="Proteomes" id="UP001630127">
    <property type="component" value="Unassembled WGS sequence"/>
</dbReference>
<feature type="domain" description="Disease resistance R13L4/SHOC-2-like LRR" evidence="4">
    <location>
        <begin position="140"/>
        <end position="468"/>
    </location>
</feature>
<evidence type="ECO:0000313" key="5">
    <source>
        <dbReference type="EMBL" id="KAL3497350.1"/>
    </source>
</evidence>
<dbReference type="InterPro" id="IPR032675">
    <property type="entry name" value="LRR_dom_sf"/>
</dbReference>
<dbReference type="SUPFAM" id="SSF52058">
    <property type="entry name" value="L domain-like"/>
    <property type="match status" value="1"/>
</dbReference>
<gene>
    <name evidence="5" type="ORF">ACH5RR_040082</name>
</gene>
<keyword evidence="2" id="KW-0677">Repeat</keyword>
<evidence type="ECO:0000313" key="6">
    <source>
        <dbReference type="Proteomes" id="UP001630127"/>
    </source>
</evidence>
<dbReference type="Gene3D" id="1.10.8.430">
    <property type="entry name" value="Helical domain of apoptotic protease-activating factors"/>
    <property type="match status" value="1"/>
</dbReference>
<sequence>MLTTRIADVAYASDIEFHSYVHRMLPLSSEESWNLFVRKTFKDNSCPSHLKDVAKGILRNCEGLPLAIVTISGVLALKDRRKIDDGRQLKVALVVNWKSRKQQFATIATRGQDIGCPQKVRRLAIHASIGDTQENICCKHLRSLVTFSSLSKSLLSNLLYWGCRMQRALVLEGTQLEEIPDEIYELLHLRSLNLQSTRVKTVSKSIGRLQKLEYLNLAYTKVTELPVEILKLQGLHHLSVYGKRFDSHDSIISGVKSPNKVGRLLFLERLSYLEADRKGILVREIGELKQLKTLGITNIRRQDGIELLFSLEKLKNLEQLYVQAIEKDEIIDLNHSLSSSLQFLQVLCLRGHLEKVPQLISSLQSLTIVSLFWSGLMDDPLESLQHLPNLQTIYLNQAYEGDGFCFKAGCFLKLEQLVLISLNSLKWLHVEEGAMPKLRELRMTDVKFLEEFPFGIQHLMQLQSLYLNDMSNKLIAKLQNLDEESEDHANLSRIPRIFIWTDKDGYCRFPLLHNKEKKKSVEESRVEACAMVKIE</sequence>
<dbReference type="AlphaFoldDB" id="A0ABD2XV06"/>
<keyword evidence="3" id="KW-0611">Plant defense</keyword>
<dbReference type="InterPro" id="IPR027417">
    <property type="entry name" value="P-loop_NTPase"/>
</dbReference>
<dbReference type="Pfam" id="PF23598">
    <property type="entry name" value="LRR_14"/>
    <property type="match status" value="1"/>
</dbReference>
<dbReference type="InterPro" id="IPR055414">
    <property type="entry name" value="LRR_R13L4/SHOC2-like"/>
</dbReference>
<proteinExistence type="predicted"/>
<protein>
    <recommendedName>
        <fullName evidence="4">Disease resistance R13L4/SHOC-2-like LRR domain-containing protein</fullName>
    </recommendedName>
</protein>
<evidence type="ECO:0000256" key="3">
    <source>
        <dbReference type="ARBA" id="ARBA00022821"/>
    </source>
</evidence>
<dbReference type="InterPro" id="IPR042197">
    <property type="entry name" value="Apaf_helical"/>
</dbReference>
<accession>A0ABD2XV06</accession>
<dbReference type="SUPFAM" id="SSF52540">
    <property type="entry name" value="P-loop containing nucleoside triphosphate hydrolases"/>
    <property type="match status" value="1"/>
</dbReference>
<dbReference type="PANTHER" id="PTHR47186">
    <property type="entry name" value="LEUCINE-RICH REPEAT-CONTAINING PROTEIN 57"/>
    <property type="match status" value="1"/>
</dbReference>
<evidence type="ECO:0000259" key="4">
    <source>
        <dbReference type="Pfam" id="PF23598"/>
    </source>
</evidence>
<dbReference type="PANTHER" id="PTHR47186:SF65">
    <property type="entry name" value="NB-ARC DOMAIN-CONTAINING PROTEIN"/>
    <property type="match status" value="1"/>
</dbReference>
<evidence type="ECO:0000256" key="1">
    <source>
        <dbReference type="ARBA" id="ARBA00022614"/>
    </source>
</evidence>
<dbReference type="Gene3D" id="3.80.10.10">
    <property type="entry name" value="Ribonuclease Inhibitor"/>
    <property type="match status" value="2"/>
</dbReference>
<keyword evidence="1" id="KW-0433">Leucine-rich repeat</keyword>
<dbReference type="EMBL" id="JBJUIK010000017">
    <property type="protein sequence ID" value="KAL3497350.1"/>
    <property type="molecule type" value="Genomic_DNA"/>
</dbReference>
<evidence type="ECO:0000256" key="2">
    <source>
        <dbReference type="ARBA" id="ARBA00022737"/>
    </source>
</evidence>
<reference evidence="5 6" key="1">
    <citation type="submission" date="2024-11" db="EMBL/GenBank/DDBJ databases">
        <title>A near-complete genome assembly of Cinchona calisaya.</title>
        <authorList>
            <person name="Lian D.C."/>
            <person name="Zhao X.W."/>
            <person name="Wei L."/>
        </authorList>
    </citation>
    <scope>NUCLEOTIDE SEQUENCE [LARGE SCALE GENOMIC DNA]</scope>
    <source>
        <tissue evidence="5">Nenye</tissue>
    </source>
</reference>
<comment type="caution">
    <text evidence="5">The sequence shown here is derived from an EMBL/GenBank/DDBJ whole genome shotgun (WGS) entry which is preliminary data.</text>
</comment>
<organism evidence="5 6">
    <name type="scientific">Cinchona calisaya</name>
    <dbReference type="NCBI Taxonomy" id="153742"/>
    <lineage>
        <taxon>Eukaryota</taxon>
        <taxon>Viridiplantae</taxon>
        <taxon>Streptophyta</taxon>
        <taxon>Embryophyta</taxon>
        <taxon>Tracheophyta</taxon>
        <taxon>Spermatophyta</taxon>
        <taxon>Magnoliopsida</taxon>
        <taxon>eudicotyledons</taxon>
        <taxon>Gunneridae</taxon>
        <taxon>Pentapetalae</taxon>
        <taxon>asterids</taxon>
        <taxon>lamiids</taxon>
        <taxon>Gentianales</taxon>
        <taxon>Rubiaceae</taxon>
        <taxon>Cinchonoideae</taxon>
        <taxon>Cinchoneae</taxon>
        <taxon>Cinchona</taxon>
    </lineage>
</organism>